<protein>
    <recommendedName>
        <fullName evidence="5">Translocation protein SEC66</fullName>
    </recommendedName>
</protein>
<evidence type="ECO:0000256" key="1">
    <source>
        <dbReference type="SAM" id="MobiDB-lite"/>
    </source>
</evidence>
<dbReference type="InterPro" id="IPR018624">
    <property type="entry name" value="Sec66"/>
</dbReference>
<reference evidence="3" key="1">
    <citation type="submission" date="2021-10" db="EMBL/GenBank/DDBJ databases">
        <title>De novo Genome Assembly of Clathrus columnatus (Basidiomycota, Fungi) Using Illumina and Nanopore Sequence Data.</title>
        <authorList>
            <person name="Ogiso-Tanaka E."/>
            <person name="Itagaki H."/>
            <person name="Hosoya T."/>
            <person name="Hosaka K."/>
        </authorList>
    </citation>
    <scope>NUCLEOTIDE SEQUENCE</scope>
    <source>
        <strain evidence="3">MO-923</strain>
    </source>
</reference>
<feature type="compositionally biased region" description="Low complexity" evidence="1">
    <location>
        <begin position="197"/>
        <end position="206"/>
    </location>
</feature>
<accession>A0AAV5ABT9</accession>
<dbReference type="PANTHER" id="PTHR28229:SF1">
    <property type="entry name" value="TRANSLOCATION PROTEIN SEC66"/>
    <property type="match status" value="1"/>
</dbReference>
<comment type="caution">
    <text evidence="3">The sequence shown here is derived from an EMBL/GenBank/DDBJ whole genome shotgun (WGS) entry which is preliminary data.</text>
</comment>
<keyword evidence="4" id="KW-1185">Reference proteome</keyword>
<dbReference type="GO" id="GO:0031207">
    <property type="term" value="C:Sec62/Sec63 complex"/>
    <property type="evidence" value="ECO:0007669"/>
    <property type="project" value="InterPro"/>
</dbReference>
<evidence type="ECO:0000313" key="4">
    <source>
        <dbReference type="Proteomes" id="UP001050691"/>
    </source>
</evidence>
<keyword evidence="2" id="KW-0472">Membrane</keyword>
<feature type="region of interest" description="Disordered" evidence="1">
    <location>
        <begin position="173"/>
        <end position="228"/>
    </location>
</feature>
<evidence type="ECO:0000313" key="3">
    <source>
        <dbReference type="EMBL" id="GJJ12089.1"/>
    </source>
</evidence>
<name>A0AAV5ABT9_9AGAM</name>
<dbReference type="EMBL" id="BPWL01000007">
    <property type="protein sequence ID" value="GJJ12089.1"/>
    <property type="molecule type" value="Genomic_DNA"/>
</dbReference>
<feature type="transmembrane region" description="Helical" evidence="2">
    <location>
        <begin position="6"/>
        <end position="25"/>
    </location>
</feature>
<dbReference type="GO" id="GO:0031204">
    <property type="term" value="P:post-translational protein targeting to membrane, translocation"/>
    <property type="evidence" value="ECO:0007669"/>
    <property type="project" value="InterPro"/>
</dbReference>
<gene>
    <name evidence="3" type="ORF">Clacol_006330</name>
</gene>
<proteinExistence type="predicted"/>
<evidence type="ECO:0000256" key="2">
    <source>
        <dbReference type="SAM" id="Phobius"/>
    </source>
</evidence>
<organism evidence="3 4">
    <name type="scientific">Clathrus columnatus</name>
    <dbReference type="NCBI Taxonomy" id="1419009"/>
    <lineage>
        <taxon>Eukaryota</taxon>
        <taxon>Fungi</taxon>
        <taxon>Dikarya</taxon>
        <taxon>Basidiomycota</taxon>
        <taxon>Agaricomycotina</taxon>
        <taxon>Agaricomycetes</taxon>
        <taxon>Phallomycetidae</taxon>
        <taxon>Phallales</taxon>
        <taxon>Clathraceae</taxon>
        <taxon>Clathrus</taxon>
    </lineage>
</organism>
<keyword evidence="2" id="KW-0812">Transmembrane</keyword>
<dbReference type="Proteomes" id="UP001050691">
    <property type="component" value="Unassembled WGS sequence"/>
</dbReference>
<sequence length="228" mass="25574">MASILVPILYVFSLVGALYIFSRFYRRSQAARLQKDPWWPTHPERDLYITLLQQTDPAAPEYLLKAALIHRAITDIKRLQAIREGKQAATALVQKGSLGDDLLTRLTKAEKELQAELLEVVAEANSFKQGWGQYIFANASEMIVNEKTRESFESLPKIKLDLTAKYDRRKKFGVVESDPPENLSVAENSTSTPGLHASSPATATTTDSEDVNTPQTPNSKNKRSKKRK</sequence>
<dbReference type="AlphaFoldDB" id="A0AAV5ABT9"/>
<keyword evidence="2" id="KW-1133">Transmembrane helix</keyword>
<dbReference type="Pfam" id="PF09802">
    <property type="entry name" value="Sec66"/>
    <property type="match status" value="1"/>
</dbReference>
<dbReference type="PANTHER" id="PTHR28229">
    <property type="entry name" value="TRANSLOCATION PROTEIN SEC66"/>
    <property type="match status" value="1"/>
</dbReference>
<evidence type="ECO:0008006" key="5">
    <source>
        <dbReference type="Google" id="ProtNLM"/>
    </source>
</evidence>